<dbReference type="InterPro" id="IPR043597">
    <property type="entry name" value="TPH_dom"/>
</dbReference>
<feature type="domain" description="Trichohyalin-plectin-homology" evidence="3">
    <location>
        <begin position="104"/>
        <end position="425"/>
    </location>
</feature>
<proteinExistence type="predicted"/>
<dbReference type="InterPro" id="IPR039986">
    <property type="entry name" value="CFAP210"/>
</dbReference>
<keyword evidence="1 2" id="KW-0175">Coiled coil</keyword>
<sequence>MAAVMQHSCHCTEISMNEYIRLKGGKPLDDRWSKFIAEKERLMKLSKEKADRWPNTLVNLRLLREKARQDRIKKEEVLSLEDPIKLLHGILRANKKLERPHVTTLQSRALLDYVHMERAEQLKVKHDMKEKWKKREMGWHELMLKDTKALIALENDKVKTEYQKRVELGRARKKQVEENHQRFLAAEEQKRKEKLELKAKAEEDLRQEQLQAEQKRQKIARVNKELVELNKELKRKRQEEAEKWKIMDQEIAAYAKKRAARELEYKKEQDAKKAEKTRVKDRMIARMEAQLLEARKQINYKETNEQKAKEAAEDALALQKAQRRQRDWELCDKSRQNQLAWKRQEQKLEREDDHYAFEQSAKIIARINAEEEAKEIAIFNVNKEYANHHLKCKKEKEDEKKEAKQLQIEEDIDAIIQLNQDEEYLRNLKFD</sequence>
<evidence type="ECO:0000259" key="3">
    <source>
        <dbReference type="Pfam" id="PF13868"/>
    </source>
</evidence>
<dbReference type="PANTHER" id="PTHR28663">
    <property type="entry name" value="COILED-COIL DOMAIN-CONTAINING PROTEIN 173"/>
    <property type="match status" value="1"/>
</dbReference>
<name>A0ABP0TUW7_9BRYO</name>
<organism evidence="4 5">
    <name type="scientific">Sphagnum troendelagicum</name>
    <dbReference type="NCBI Taxonomy" id="128251"/>
    <lineage>
        <taxon>Eukaryota</taxon>
        <taxon>Viridiplantae</taxon>
        <taxon>Streptophyta</taxon>
        <taxon>Embryophyta</taxon>
        <taxon>Bryophyta</taxon>
        <taxon>Sphagnophytina</taxon>
        <taxon>Sphagnopsida</taxon>
        <taxon>Sphagnales</taxon>
        <taxon>Sphagnaceae</taxon>
        <taxon>Sphagnum</taxon>
    </lineage>
</organism>
<accession>A0ABP0TUW7</accession>
<dbReference type="PANTHER" id="PTHR28663:SF1">
    <property type="entry name" value="CILIA- AND FLAGELLA- ASSOCIATED PROTEIN 210"/>
    <property type="match status" value="1"/>
</dbReference>
<dbReference type="EMBL" id="OZ019907">
    <property type="protein sequence ID" value="CAK9205611.1"/>
    <property type="molecule type" value="Genomic_DNA"/>
</dbReference>
<evidence type="ECO:0000313" key="4">
    <source>
        <dbReference type="EMBL" id="CAK9205611.1"/>
    </source>
</evidence>
<dbReference type="Proteomes" id="UP001497512">
    <property type="component" value="Chromosome 15"/>
</dbReference>
<feature type="coiled-coil region" evidence="2">
    <location>
        <begin position="159"/>
        <end position="243"/>
    </location>
</feature>
<gene>
    <name evidence="4" type="ORF">CSSPTR1EN2_LOCUS7935</name>
</gene>
<protein>
    <recommendedName>
        <fullName evidence="3">Trichohyalin-plectin-homology domain-containing protein</fullName>
    </recommendedName>
</protein>
<evidence type="ECO:0000256" key="2">
    <source>
        <dbReference type="SAM" id="Coils"/>
    </source>
</evidence>
<keyword evidence="5" id="KW-1185">Reference proteome</keyword>
<reference evidence="4" key="1">
    <citation type="submission" date="2024-02" db="EMBL/GenBank/DDBJ databases">
        <authorList>
            <consortium name="ELIXIR-Norway"/>
            <consortium name="Elixir Norway"/>
        </authorList>
    </citation>
    <scope>NUCLEOTIDE SEQUENCE</scope>
</reference>
<evidence type="ECO:0000256" key="1">
    <source>
        <dbReference type="ARBA" id="ARBA00023054"/>
    </source>
</evidence>
<dbReference type="Pfam" id="PF13868">
    <property type="entry name" value="TPH"/>
    <property type="match status" value="1"/>
</dbReference>
<evidence type="ECO:0000313" key="5">
    <source>
        <dbReference type="Proteomes" id="UP001497512"/>
    </source>
</evidence>